<dbReference type="Proteomes" id="UP000046393">
    <property type="component" value="Unplaced"/>
</dbReference>
<dbReference type="InterPro" id="IPR004871">
    <property type="entry name" value="RSE1/DDB1/CPSF1_C"/>
</dbReference>
<evidence type="ECO:0000259" key="5">
    <source>
        <dbReference type="Pfam" id="PF10433"/>
    </source>
</evidence>
<feature type="domain" description="RSE1/DDB1/CPSF1 first beta-propeller" evidence="5">
    <location>
        <begin position="18"/>
        <end position="394"/>
    </location>
</feature>
<dbReference type="InterPro" id="IPR036322">
    <property type="entry name" value="WD40_repeat_dom_sf"/>
</dbReference>
<dbReference type="STRING" id="451379.A0A0N5A911"/>
<evidence type="ECO:0000256" key="2">
    <source>
        <dbReference type="ARBA" id="ARBA00023242"/>
    </source>
</evidence>
<dbReference type="InterPro" id="IPR058543">
    <property type="entry name" value="Beta-prop_RSE1/DDB1/CPSF1_2nd"/>
</dbReference>
<organism evidence="7 8">
    <name type="scientific">Syphacia muris</name>
    <dbReference type="NCBI Taxonomy" id="451379"/>
    <lineage>
        <taxon>Eukaryota</taxon>
        <taxon>Metazoa</taxon>
        <taxon>Ecdysozoa</taxon>
        <taxon>Nematoda</taxon>
        <taxon>Chromadorea</taxon>
        <taxon>Rhabditida</taxon>
        <taxon>Spirurina</taxon>
        <taxon>Oxyuridomorpha</taxon>
        <taxon>Oxyuroidea</taxon>
        <taxon>Oxyuridae</taxon>
        <taxon>Syphacia</taxon>
    </lineage>
</organism>
<dbReference type="GO" id="GO:0005634">
    <property type="term" value="C:nucleus"/>
    <property type="evidence" value="ECO:0007669"/>
    <property type="project" value="UniProtKB-SubCell"/>
</dbReference>
<dbReference type="InterPro" id="IPR018846">
    <property type="entry name" value="Beta-prop_RSE1/DDB1/CPSF1_1st"/>
</dbReference>
<reference evidence="8" key="1">
    <citation type="submission" date="2017-02" db="UniProtKB">
        <authorList>
            <consortium name="WormBaseParasite"/>
        </authorList>
    </citation>
    <scope>IDENTIFICATION</scope>
</reference>
<feature type="region of interest" description="Disordered" evidence="3">
    <location>
        <begin position="697"/>
        <end position="720"/>
    </location>
</feature>
<dbReference type="Pfam" id="PF10433">
    <property type="entry name" value="Beta-prop_RSE1_1st"/>
    <property type="match status" value="1"/>
</dbReference>
<dbReference type="InterPro" id="IPR050358">
    <property type="entry name" value="RSE1/DDB1/CFT1"/>
</dbReference>
<feature type="domain" description="RSE1/DDB1/CPSF1 second beta-propeller" evidence="6">
    <location>
        <begin position="499"/>
        <end position="954"/>
    </location>
</feature>
<evidence type="ECO:0000256" key="1">
    <source>
        <dbReference type="ARBA" id="ARBA00004123"/>
    </source>
</evidence>
<dbReference type="PANTHER" id="PTHR10644">
    <property type="entry name" value="DNA REPAIR/RNA PROCESSING CPSF FAMILY"/>
    <property type="match status" value="1"/>
</dbReference>
<proteinExistence type="predicted"/>
<dbReference type="InterPro" id="IPR015943">
    <property type="entry name" value="WD40/YVTN_repeat-like_dom_sf"/>
</dbReference>
<keyword evidence="2" id="KW-0539">Nucleus</keyword>
<name>A0A0N5A911_9BILA</name>
<evidence type="ECO:0000313" key="7">
    <source>
        <dbReference type="Proteomes" id="UP000046393"/>
    </source>
</evidence>
<dbReference type="Pfam" id="PF23726">
    <property type="entry name" value="Beta-prop_RSE1_2nd"/>
    <property type="match status" value="1"/>
</dbReference>
<keyword evidence="7" id="KW-1185">Reference proteome</keyword>
<dbReference type="Gene3D" id="2.130.10.10">
    <property type="entry name" value="YVTN repeat-like/Quinoprotein amine dehydrogenase"/>
    <property type="match status" value="2"/>
</dbReference>
<comment type="subcellular location">
    <subcellularLocation>
        <location evidence="1">Nucleus</location>
    </subcellularLocation>
</comment>
<evidence type="ECO:0000313" key="8">
    <source>
        <dbReference type="WBParaSite" id="SMUV_0000057501-mRNA-1"/>
    </source>
</evidence>
<evidence type="ECO:0000259" key="4">
    <source>
        <dbReference type="Pfam" id="PF03178"/>
    </source>
</evidence>
<dbReference type="SUPFAM" id="SSF50978">
    <property type="entry name" value="WD40 repeat-like"/>
    <property type="match status" value="1"/>
</dbReference>
<dbReference type="Pfam" id="PF03178">
    <property type="entry name" value="CPSF_A"/>
    <property type="match status" value="1"/>
</dbReference>
<protein>
    <submittedName>
        <fullName evidence="8">CPSF_A domain-containing protein</fullName>
    </submittedName>
</protein>
<feature type="domain" description="RSE1/DDB1/CPSF1 C-terminal" evidence="4">
    <location>
        <begin position="1029"/>
        <end position="1364"/>
    </location>
</feature>
<dbReference type="GO" id="GO:0003676">
    <property type="term" value="F:nucleic acid binding"/>
    <property type="evidence" value="ECO:0007669"/>
    <property type="project" value="InterPro"/>
</dbReference>
<evidence type="ECO:0000259" key="6">
    <source>
        <dbReference type="Pfam" id="PF23726"/>
    </source>
</evidence>
<evidence type="ECO:0000256" key="3">
    <source>
        <dbReference type="SAM" id="MobiDB-lite"/>
    </source>
</evidence>
<dbReference type="WBParaSite" id="SMUV_0000057501-mRNA-1">
    <property type="protein sequence ID" value="SMUV_0000057501-mRNA-1"/>
    <property type="gene ID" value="SMUV_0000057501"/>
</dbReference>
<accession>A0A0N5A911</accession>
<sequence length="1398" mass="155531">MYTILSETDDSTAVSFSEYGKFLPGSGMQLVTVGAKHLRIHRLNPYALVPDGNQWAQTTRLECIINVRLAAPVKSLAVARIPQNPLCDSLLLCFDDAKLSVVCVDHSELNLKTISLHCFEDDMLRDGYVKDLASPIIKVDPGQRCAAMLVFGRYLAVLPFDDSSHLHTYTVPLTAFDSKLVNILDMAFLDGYYEPTLIFLYEPSQTTAGRASVRYDTVCILGVSLNVKEQVHASVWQLSSLPMDSNQVLPIPLPIGGALVFGNDEIIYLNQSVPPCGDFVNSCLNGFTKFPLKDAKEMALALDGSAACVLASNKVSTFYVKVFGSSFQVALCTRDGDLYVLSFIVDSTNSVKSLDLKKCFEVCIPYTLTPCSPGYLFVGSRLGDSMFLQYVSEQVIVEEPASKTPKLDSEIDLEDEDIELYGKALPSVSKNETEEVLKFHVLDKLLNVAPCKRMTAGCPHGLSEAFQQRHNVDPIFDMVCACGHGKDGSINIFQRTVRPDIITSSSIDGILQCWAIGKREDDTHMYVLASEEAGTLALETENDLVELETPLFVTGETTIAAGELAEGGISVQVTTSSIVAVAEGQQIQHIPLQYTFPVLSASIVDPFIAICTQNGRVFLFELTNRPHVHIKEVDVPTELYHSSSPVTALTLYRDMSGILHFCSSSSSTVMNSAGVRFEKQQDFDDFDDLLLYGDSQKKQKDSKKKRKIVGNRQKPGEAPKIETDVIDPNTIVPSHWLILVRENGNLYMYSLPELHLVYMIKKLSHLPELATDYTGEESCAMDTPDLGSDMNTDALAVKPEEIIMEVLIIGMGINQSRPVLFVLIDDVVSIYEMFEFDNGVLEHLAIRFKRLPYTCVTRHLRFQGSNGRAEVEVARDTACLKTVLHPFERIGNILNGVFICSAFSYFFFIESGIPRLHPLTIDGPLLSFTSFNNGVCPNGFIYLTEDGKIMRIAKLSSDFELDSSYPVRKIATGCTVNNVLYLLQSNTYVVVKSEQISNTKLCVLINEDKSFEEHERPDSFVCPKMDIYTVLLYSPEDWRPIPNAEITFEDFEVVTSCEEVLLKSESTVAGVQNYLAIGTACNYGEEVLVRGRIIISEIIEVVPEPGQPTSKHRLKTLYDKEQKGPITSMCSLNGYLLTGMGQKIFIWLFRDNNLQGISFLDLHFYIHSLVSIRNLALACDLYRSISLIRYQEEYKALSLASRDMRSGVPSPMAAQFLIDNRQAGFLMSDEAGNISIFNYLPETVESCGGEKLTLRADINIGTAVNALVRVKGHVSNGFIENSEFSSARQSVIFASLDGSFGFVRPLSEKVFRHLHILQQLMSSMLPQAAGLNFKGSRAARPYQPNHIANTRNIVDGDFVFQYLHLPLHEKNELARKLGMSRYHIIDDLIEISRLTSHF</sequence>
<feature type="compositionally biased region" description="Basic residues" evidence="3">
    <location>
        <begin position="700"/>
        <end position="709"/>
    </location>
</feature>